<dbReference type="SUPFAM" id="SSF55781">
    <property type="entry name" value="GAF domain-like"/>
    <property type="match status" value="1"/>
</dbReference>
<dbReference type="PANTHER" id="PTHR43156:SF2">
    <property type="entry name" value="STAGE II SPORULATION PROTEIN E"/>
    <property type="match status" value="1"/>
</dbReference>
<accession>A0A7V5PP10</accession>
<feature type="coiled-coil region" evidence="2">
    <location>
        <begin position="113"/>
        <end position="140"/>
    </location>
</feature>
<evidence type="ECO:0000259" key="4">
    <source>
        <dbReference type="SMART" id="SM00331"/>
    </source>
</evidence>
<reference evidence="5" key="1">
    <citation type="journal article" date="2020" name="mSystems">
        <title>Genome- and Community-Level Interaction Insights into Carbon Utilization and Element Cycling Functions of Hydrothermarchaeota in Hydrothermal Sediment.</title>
        <authorList>
            <person name="Zhou Z."/>
            <person name="Liu Y."/>
            <person name="Xu W."/>
            <person name="Pan J."/>
            <person name="Luo Z.H."/>
            <person name="Li M."/>
        </authorList>
    </citation>
    <scope>NUCLEOTIDE SEQUENCE [LARGE SCALE GENOMIC DNA]</scope>
    <source>
        <strain evidence="5">HyVt-527</strain>
    </source>
</reference>
<dbReference type="PANTHER" id="PTHR43156">
    <property type="entry name" value="STAGE II SPORULATION PROTEIN E-RELATED"/>
    <property type="match status" value="1"/>
</dbReference>
<name>A0A7V5PP10_CALAY</name>
<feature type="coiled-coil region" evidence="2">
    <location>
        <begin position="293"/>
        <end position="320"/>
    </location>
</feature>
<dbReference type="Gene3D" id="3.60.40.10">
    <property type="entry name" value="PPM-type phosphatase domain"/>
    <property type="match status" value="1"/>
</dbReference>
<dbReference type="InterPro" id="IPR001932">
    <property type="entry name" value="PPM-type_phosphatase-like_dom"/>
</dbReference>
<dbReference type="AlphaFoldDB" id="A0A7V5PP10"/>
<sequence>MAPKSNNNPELKFLLETLNQITPGVEATIYLLQTKRRLKPVLSTNKAFPAVLNFKQSFKISKEELKNTVSISPEELEESLHSVGIQAMIPLDAEIFLAVHDSLSVKVLARPEMARLLRAVVELRREVDREKRNRRQMLEEISALHDVGRSIQSARNLDALLNFIMKKCMEIMNSEAGSLMLVVPDSDELEFKVALGPKSDGVKPFRVKIGQGISGWVAQHKEPILIPDAYADPRFDPSFDKRSGFRTRSYLCVPMLYQEDILGVMTVLNRKDGQPFSENDLTLLTTFAAQAAIAIENARLVKSEIEMERLERELQIAAEIQRHLIPEQVPQIPDLEISATYRPCKEVGGDFYDIIPLNNRKVIFVMADVAGKGVPGALQVATMQASLRAYLEFSQDLKEVVEKLNRLLINTTMDDGFITFFIMSYDLDSHTIQYINAGHNPPLIVSEQGEIKELNKGGIFLGFQPWTYEQEEVSLAVGSVVVAYTDG</sequence>
<dbReference type="EMBL" id="DROD01000384">
    <property type="protein sequence ID" value="HHJ52646.1"/>
    <property type="molecule type" value="Genomic_DNA"/>
</dbReference>
<feature type="non-terminal residue" evidence="5">
    <location>
        <position position="487"/>
    </location>
</feature>
<protein>
    <submittedName>
        <fullName evidence="5">GAF domain-containing protein</fullName>
    </submittedName>
</protein>
<gene>
    <name evidence="5" type="ORF">ENJ89_05585</name>
</gene>
<proteinExistence type="predicted"/>
<evidence type="ECO:0000256" key="1">
    <source>
        <dbReference type="ARBA" id="ARBA00022801"/>
    </source>
</evidence>
<dbReference type="InterPro" id="IPR003018">
    <property type="entry name" value="GAF"/>
</dbReference>
<dbReference type="Proteomes" id="UP000886124">
    <property type="component" value="Unassembled WGS sequence"/>
</dbReference>
<organism evidence="5">
    <name type="scientific">Caldithrix abyssi</name>
    <dbReference type="NCBI Taxonomy" id="187145"/>
    <lineage>
        <taxon>Bacteria</taxon>
        <taxon>Pseudomonadati</taxon>
        <taxon>Calditrichota</taxon>
        <taxon>Calditrichia</taxon>
        <taxon>Calditrichales</taxon>
        <taxon>Calditrichaceae</taxon>
        <taxon>Caldithrix</taxon>
    </lineage>
</organism>
<keyword evidence="2" id="KW-0175">Coiled coil</keyword>
<dbReference type="SMART" id="SM00331">
    <property type="entry name" value="PP2C_SIG"/>
    <property type="match status" value="1"/>
</dbReference>
<feature type="domain" description="PPM-type phosphatase" evidence="4">
    <location>
        <begin position="332"/>
        <end position="487"/>
    </location>
</feature>
<evidence type="ECO:0000256" key="2">
    <source>
        <dbReference type="SAM" id="Coils"/>
    </source>
</evidence>
<dbReference type="GO" id="GO:0016791">
    <property type="term" value="F:phosphatase activity"/>
    <property type="evidence" value="ECO:0007669"/>
    <property type="project" value="TreeGrafter"/>
</dbReference>
<dbReference type="InterPro" id="IPR029016">
    <property type="entry name" value="GAF-like_dom_sf"/>
</dbReference>
<dbReference type="SMART" id="SM00065">
    <property type="entry name" value="GAF"/>
    <property type="match status" value="1"/>
</dbReference>
<keyword evidence="1" id="KW-0378">Hydrolase</keyword>
<dbReference type="Pfam" id="PF07228">
    <property type="entry name" value="SpoIIE"/>
    <property type="match status" value="1"/>
</dbReference>
<evidence type="ECO:0000259" key="3">
    <source>
        <dbReference type="SMART" id="SM00065"/>
    </source>
</evidence>
<evidence type="ECO:0000313" key="5">
    <source>
        <dbReference type="EMBL" id="HHJ52646.1"/>
    </source>
</evidence>
<dbReference type="Gene3D" id="3.30.450.40">
    <property type="match status" value="1"/>
</dbReference>
<comment type="caution">
    <text evidence="5">The sequence shown here is derived from an EMBL/GenBank/DDBJ whole genome shotgun (WGS) entry which is preliminary data.</text>
</comment>
<feature type="domain" description="GAF" evidence="3">
    <location>
        <begin position="156"/>
        <end position="305"/>
    </location>
</feature>
<dbReference type="Pfam" id="PF01590">
    <property type="entry name" value="GAF"/>
    <property type="match status" value="1"/>
</dbReference>
<dbReference type="InterPro" id="IPR052016">
    <property type="entry name" value="Bact_Sigma-Reg"/>
</dbReference>
<dbReference type="InterPro" id="IPR036457">
    <property type="entry name" value="PPM-type-like_dom_sf"/>
</dbReference>